<sequence length="188" mass="20751">MWRAYGGATGVAVVIKGTPFLTPTDALNAYTSPVAYLSPKQFQREFERLSTGLMANADLLKRWGKTYVLNNLFDAFRAATVCTKHPGFHEEREWRVVYNPAFKKSERIKSAVEVIRGVPQIVQKIPLADVPEEGLVGITIPELVDRVIIGPTNFPFEMQEAIVDVLVANGVADAPSKVIVSDIPLRQG</sequence>
<dbReference type="RefSeq" id="WP_337097540.1">
    <property type="nucleotide sequence ID" value="NZ_JAPYKO010000052.1"/>
</dbReference>
<dbReference type="EMBL" id="JAPYKO010000052">
    <property type="protein sequence ID" value="MEI9406922.1"/>
    <property type="molecule type" value="Genomic_DNA"/>
</dbReference>
<dbReference type="InterPro" id="IPR021352">
    <property type="entry name" value="DUF2971"/>
</dbReference>
<dbReference type="Pfam" id="PF11185">
    <property type="entry name" value="DUF2971"/>
    <property type="match status" value="1"/>
</dbReference>
<accession>A0ABU8KN48</accession>
<reference evidence="1 2" key="1">
    <citation type="submission" date="2022-12" db="EMBL/GenBank/DDBJ databases">
        <authorList>
            <person name="Muema E."/>
        </authorList>
    </citation>
    <scope>NUCLEOTIDE SEQUENCE [LARGE SCALE GENOMIC DNA]</scope>
    <source>
        <strain evidence="2">1330</strain>
    </source>
</reference>
<dbReference type="Proteomes" id="UP001366503">
    <property type="component" value="Unassembled WGS sequence"/>
</dbReference>
<gene>
    <name evidence="1" type="ORF">O7A05_32945</name>
</gene>
<organism evidence="1 2">
    <name type="scientific">Mesorhizobium argentiipisi</name>
    <dbReference type="NCBI Taxonomy" id="3015175"/>
    <lineage>
        <taxon>Bacteria</taxon>
        <taxon>Pseudomonadati</taxon>
        <taxon>Pseudomonadota</taxon>
        <taxon>Alphaproteobacteria</taxon>
        <taxon>Hyphomicrobiales</taxon>
        <taxon>Phyllobacteriaceae</taxon>
        <taxon>Mesorhizobium</taxon>
    </lineage>
</organism>
<evidence type="ECO:0000313" key="2">
    <source>
        <dbReference type="Proteomes" id="UP001366503"/>
    </source>
</evidence>
<keyword evidence="2" id="KW-1185">Reference proteome</keyword>
<evidence type="ECO:0000313" key="1">
    <source>
        <dbReference type="EMBL" id="MEI9406922.1"/>
    </source>
</evidence>
<name>A0ABU8KN48_9HYPH</name>
<proteinExistence type="predicted"/>
<comment type="caution">
    <text evidence="1">The sequence shown here is derived from an EMBL/GenBank/DDBJ whole genome shotgun (WGS) entry which is preliminary data.</text>
</comment>
<protein>
    <submittedName>
        <fullName evidence="1">DUF2971 domain-containing protein</fullName>
    </submittedName>
</protein>